<dbReference type="FunFam" id="1.10.220.10:FF:000003">
    <property type="entry name" value="Annexin"/>
    <property type="match status" value="1"/>
</dbReference>
<name>A0AAQ4QL82_GASAC</name>
<organism evidence="9 10">
    <name type="scientific">Gasterosteus aculeatus aculeatus</name>
    <name type="common">three-spined stickleback</name>
    <dbReference type="NCBI Taxonomy" id="481459"/>
    <lineage>
        <taxon>Eukaryota</taxon>
        <taxon>Metazoa</taxon>
        <taxon>Chordata</taxon>
        <taxon>Craniata</taxon>
        <taxon>Vertebrata</taxon>
        <taxon>Euteleostomi</taxon>
        <taxon>Actinopterygii</taxon>
        <taxon>Neopterygii</taxon>
        <taxon>Teleostei</taxon>
        <taxon>Neoteleostei</taxon>
        <taxon>Acanthomorphata</taxon>
        <taxon>Eupercaria</taxon>
        <taxon>Perciformes</taxon>
        <taxon>Cottioidei</taxon>
        <taxon>Gasterosteales</taxon>
        <taxon>Gasterosteidae</taxon>
        <taxon>Gasterosteus</taxon>
    </lineage>
</organism>
<dbReference type="GO" id="GO:0005509">
    <property type="term" value="F:calcium ion binding"/>
    <property type="evidence" value="ECO:0007669"/>
    <property type="project" value="InterPro"/>
</dbReference>
<dbReference type="GO" id="GO:0001786">
    <property type="term" value="F:phosphatidylserine binding"/>
    <property type="evidence" value="ECO:0007669"/>
    <property type="project" value="TreeGrafter"/>
</dbReference>
<dbReference type="GO" id="GO:0005634">
    <property type="term" value="C:nucleus"/>
    <property type="evidence" value="ECO:0007669"/>
    <property type="project" value="TreeGrafter"/>
</dbReference>
<dbReference type="PANTHER" id="PTHR10502">
    <property type="entry name" value="ANNEXIN"/>
    <property type="match status" value="1"/>
</dbReference>
<dbReference type="PROSITE" id="PS00223">
    <property type="entry name" value="ANNEXIN_1"/>
    <property type="match status" value="2"/>
</dbReference>
<dbReference type="SUPFAM" id="SSF47874">
    <property type="entry name" value="Annexin"/>
    <property type="match status" value="1"/>
</dbReference>
<feature type="binding site" evidence="7">
    <location>
        <position position="241"/>
    </location>
    <ligand>
        <name>Ca(2+)</name>
        <dbReference type="ChEBI" id="CHEBI:29108"/>
    </ligand>
</feature>
<dbReference type="GO" id="GO:0051560">
    <property type="term" value="P:mitochondrial calcium ion homeostasis"/>
    <property type="evidence" value="ECO:0007669"/>
    <property type="project" value="TreeGrafter"/>
</dbReference>
<dbReference type="InterPro" id="IPR037104">
    <property type="entry name" value="Annexin_sf"/>
</dbReference>
<dbReference type="PANTHER" id="PTHR10502:SF19">
    <property type="entry name" value="ANNEXIN A6"/>
    <property type="match status" value="1"/>
</dbReference>
<dbReference type="InterPro" id="IPR009115">
    <property type="entry name" value="ANX8"/>
</dbReference>
<accession>A0AAQ4QL82</accession>
<reference evidence="9" key="2">
    <citation type="submission" date="2025-08" db="UniProtKB">
        <authorList>
            <consortium name="Ensembl"/>
        </authorList>
    </citation>
    <scope>IDENTIFICATION</scope>
</reference>
<dbReference type="PROSITE" id="PS51897">
    <property type="entry name" value="ANNEXIN_2"/>
    <property type="match status" value="3"/>
</dbReference>
<dbReference type="GO" id="GO:0005886">
    <property type="term" value="C:plasma membrane"/>
    <property type="evidence" value="ECO:0007669"/>
    <property type="project" value="TreeGrafter"/>
</dbReference>
<dbReference type="InterPro" id="IPR018252">
    <property type="entry name" value="Annexin_repeat_CS"/>
</dbReference>
<keyword evidence="10" id="KW-1185">Reference proteome</keyword>
<dbReference type="Ensembl" id="ENSGACT00000035866.1">
    <property type="protein sequence ID" value="ENSGACP00000052044.1"/>
    <property type="gene ID" value="ENSGACG00000018367.2"/>
</dbReference>
<dbReference type="Proteomes" id="UP000007635">
    <property type="component" value="Chromosome IV"/>
</dbReference>
<dbReference type="InterPro" id="IPR018502">
    <property type="entry name" value="Annexin_repeat"/>
</dbReference>
<dbReference type="SMART" id="SM00335">
    <property type="entry name" value="ANX"/>
    <property type="match status" value="3"/>
</dbReference>
<comment type="similarity">
    <text evidence="1 8">Belongs to the annexin family.</text>
</comment>
<keyword evidence="2 7" id="KW-0479">Metal-binding</keyword>
<dbReference type="FunFam" id="1.10.220.10:FF:000002">
    <property type="entry name" value="Annexin"/>
    <property type="match status" value="1"/>
</dbReference>
<dbReference type="AlphaFoldDB" id="A0AAQ4QL82"/>
<dbReference type="GO" id="GO:0012506">
    <property type="term" value="C:vesicle membrane"/>
    <property type="evidence" value="ECO:0007669"/>
    <property type="project" value="TreeGrafter"/>
</dbReference>
<keyword evidence="5 8" id="KW-0041">Annexin</keyword>
<dbReference type="GO" id="GO:0006816">
    <property type="term" value="P:calcium ion transport"/>
    <property type="evidence" value="ECO:0007669"/>
    <property type="project" value="TreeGrafter"/>
</dbReference>
<evidence type="ECO:0000256" key="2">
    <source>
        <dbReference type="ARBA" id="ARBA00022723"/>
    </source>
</evidence>
<evidence type="ECO:0000256" key="3">
    <source>
        <dbReference type="ARBA" id="ARBA00022737"/>
    </source>
</evidence>
<dbReference type="PRINTS" id="PR01808">
    <property type="entry name" value="ANNEXINVIII"/>
</dbReference>
<evidence type="ECO:0000256" key="4">
    <source>
        <dbReference type="ARBA" id="ARBA00022837"/>
    </source>
</evidence>
<dbReference type="GO" id="GO:0051283">
    <property type="term" value="P:negative regulation of sequestering of calcium ion"/>
    <property type="evidence" value="ECO:0007669"/>
    <property type="project" value="TreeGrafter"/>
</dbReference>
<evidence type="ECO:0000256" key="6">
    <source>
        <dbReference type="ARBA" id="ARBA00023302"/>
    </source>
</evidence>
<dbReference type="GO" id="GO:0005544">
    <property type="term" value="F:calcium-dependent phospholipid binding"/>
    <property type="evidence" value="ECO:0007669"/>
    <property type="project" value="UniProtKB-KW"/>
</dbReference>
<evidence type="ECO:0000313" key="10">
    <source>
        <dbReference type="Proteomes" id="UP000007635"/>
    </source>
</evidence>
<keyword evidence="6 8" id="KW-0111">Calcium/phospholipid-binding</keyword>
<protein>
    <recommendedName>
        <fullName evidence="8">Annexin</fullName>
    </recommendedName>
</protein>
<dbReference type="Pfam" id="PF00191">
    <property type="entry name" value="Annexin"/>
    <property type="match status" value="3"/>
</dbReference>
<dbReference type="GO" id="GO:0097190">
    <property type="term" value="P:apoptotic signaling pathway"/>
    <property type="evidence" value="ECO:0007669"/>
    <property type="project" value="TreeGrafter"/>
</dbReference>
<evidence type="ECO:0000313" key="9">
    <source>
        <dbReference type="Ensembl" id="ENSGACP00000052044.1"/>
    </source>
</evidence>
<evidence type="ECO:0000256" key="5">
    <source>
        <dbReference type="ARBA" id="ARBA00023216"/>
    </source>
</evidence>
<feature type="binding site" evidence="7">
    <location>
        <position position="197"/>
    </location>
    <ligand>
        <name>Ca(2+)</name>
        <dbReference type="ChEBI" id="CHEBI:29108"/>
    </ligand>
</feature>
<feature type="binding site" evidence="7">
    <location>
        <position position="199"/>
    </location>
    <ligand>
        <name>Ca(2+)</name>
        <dbReference type="ChEBI" id="CHEBI:29108"/>
    </ligand>
</feature>
<evidence type="ECO:0000256" key="7">
    <source>
        <dbReference type="PIRSR" id="PIRSR609115-1"/>
    </source>
</evidence>
<comment type="domain">
    <text evidence="8">A pair of annexin repeats may form one binding site for calcium and phospholipid.</text>
</comment>
<evidence type="ECO:0000256" key="1">
    <source>
        <dbReference type="ARBA" id="ARBA00007831"/>
    </source>
</evidence>
<dbReference type="InterPro" id="IPR001464">
    <property type="entry name" value="Annexin"/>
</dbReference>
<keyword evidence="4 7" id="KW-0106">Calcium</keyword>
<proteinExistence type="inferred from homology"/>
<dbReference type="GeneTree" id="ENSGT00940000158770"/>
<feature type="binding site" evidence="7">
    <location>
        <position position="201"/>
    </location>
    <ligand>
        <name>Ca(2+)</name>
        <dbReference type="ChEBI" id="CHEBI:29108"/>
    </ligand>
</feature>
<evidence type="ECO:0000256" key="8">
    <source>
        <dbReference type="RuleBase" id="RU003540"/>
    </source>
</evidence>
<reference evidence="9 10" key="1">
    <citation type="journal article" date="2021" name="G3 (Bethesda)">
        <title>Improved contiguity of the threespine stickleback genome using long-read sequencing.</title>
        <authorList>
            <person name="Nath S."/>
            <person name="Shaw D.E."/>
            <person name="White M.A."/>
        </authorList>
    </citation>
    <scope>NUCLEOTIDE SEQUENCE [LARGE SCALE GENOMIC DNA]</scope>
    <source>
        <strain evidence="9 10">Lake Benthic</strain>
    </source>
</reference>
<dbReference type="Gene3D" id="1.10.220.10">
    <property type="entry name" value="Annexin"/>
    <property type="match status" value="3"/>
</dbReference>
<dbReference type="PRINTS" id="PR00196">
    <property type="entry name" value="ANNEXIN"/>
</dbReference>
<dbReference type="GO" id="GO:0005739">
    <property type="term" value="C:mitochondrion"/>
    <property type="evidence" value="ECO:0007669"/>
    <property type="project" value="GOC"/>
</dbReference>
<keyword evidence="3 8" id="KW-0677">Repeat</keyword>
<dbReference type="FunFam" id="1.10.220.10:FF:000001">
    <property type="entry name" value="Annexin"/>
    <property type="match status" value="1"/>
</dbReference>
<reference evidence="9" key="3">
    <citation type="submission" date="2025-09" db="UniProtKB">
        <authorList>
            <consortium name="Ensembl"/>
        </authorList>
    </citation>
    <scope>IDENTIFICATION</scope>
</reference>
<sequence>EDLIEDLKYELTGKFERLIVSLMRTPAYHDAKEIHDAVKGVGTSERCLIEILASRNNRQMNEMVAAYKDAYGRDMEEDIIADTSGHFKKMLVVLLQGTRDESGVVDADLVQQDAQDLYAAGEEQWGTDEAKFIMILGNRSVTHLCMVFDAFEKVAEMSIEDTIKRELSGDFERLMLAVVQCIRSVPMFFAKRLYKAMKGLGTDDRALIRIMVSRSEADLFNIRKEFKETHDVSLHEFIKGDTSGDYRKTLLLLCGGED</sequence>